<dbReference type="Gene3D" id="3.10.290.10">
    <property type="entry name" value="RNA-binding S4 domain"/>
    <property type="match status" value="1"/>
</dbReference>
<dbReference type="AlphaFoldDB" id="A0A1E7EIS5"/>
<dbReference type="PANTHER" id="PTHR47683:SF3">
    <property type="entry name" value="RIBOSOMAL LARGE SUBUNIT PSEUDOURIDINE SYNTHASE B"/>
    <property type="match status" value="1"/>
</dbReference>
<dbReference type="Pfam" id="PF01479">
    <property type="entry name" value="S4"/>
    <property type="match status" value="1"/>
</dbReference>
<organism evidence="7 8">
    <name type="scientific">Fragilariopsis cylindrus CCMP1102</name>
    <dbReference type="NCBI Taxonomy" id="635003"/>
    <lineage>
        <taxon>Eukaryota</taxon>
        <taxon>Sar</taxon>
        <taxon>Stramenopiles</taxon>
        <taxon>Ochrophyta</taxon>
        <taxon>Bacillariophyta</taxon>
        <taxon>Bacillariophyceae</taxon>
        <taxon>Bacillariophycidae</taxon>
        <taxon>Bacillariales</taxon>
        <taxon>Bacillariaceae</taxon>
        <taxon>Fragilariopsis</taxon>
    </lineage>
</organism>
<dbReference type="PROSITE" id="PS50889">
    <property type="entry name" value="S4"/>
    <property type="match status" value="1"/>
</dbReference>
<dbReference type="Pfam" id="PF00849">
    <property type="entry name" value="PseudoU_synth_2"/>
    <property type="match status" value="1"/>
</dbReference>
<dbReference type="GO" id="GO:0001522">
    <property type="term" value="P:pseudouridine synthesis"/>
    <property type="evidence" value="ECO:0007669"/>
    <property type="project" value="InterPro"/>
</dbReference>
<accession>A0A1E7EIS5</accession>
<dbReference type="InterPro" id="IPR050343">
    <property type="entry name" value="RsuA_PseudoU_synthase"/>
</dbReference>
<evidence type="ECO:0000256" key="1">
    <source>
        <dbReference type="ARBA" id="ARBA00008348"/>
    </source>
</evidence>
<evidence type="ECO:0000256" key="4">
    <source>
        <dbReference type="PROSITE-ProRule" id="PRU00182"/>
    </source>
</evidence>
<dbReference type="EMBL" id="KV784464">
    <property type="protein sequence ID" value="OEU05799.1"/>
    <property type="molecule type" value="Genomic_DNA"/>
</dbReference>
<proteinExistence type="inferred from homology"/>
<evidence type="ECO:0000256" key="3">
    <source>
        <dbReference type="ARBA" id="ARBA00023235"/>
    </source>
</evidence>
<evidence type="ECO:0000313" key="7">
    <source>
        <dbReference type="EMBL" id="OEU05799.1"/>
    </source>
</evidence>
<dbReference type="SUPFAM" id="SSF55120">
    <property type="entry name" value="Pseudouridine synthase"/>
    <property type="match status" value="1"/>
</dbReference>
<reference evidence="7 8" key="1">
    <citation type="submission" date="2016-09" db="EMBL/GenBank/DDBJ databases">
        <title>Extensive genetic diversity and differential bi-allelic expression allows diatom success in the polar Southern Ocean.</title>
        <authorList>
            <consortium name="DOE Joint Genome Institute"/>
            <person name="Mock T."/>
            <person name="Otillar R.P."/>
            <person name="Strauss J."/>
            <person name="Dupont C."/>
            <person name="Frickenhaus S."/>
            <person name="Maumus F."/>
            <person name="Mcmullan M."/>
            <person name="Sanges R."/>
            <person name="Schmutz J."/>
            <person name="Toseland A."/>
            <person name="Valas R."/>
            <person name="Veluchamy A."/>
            <person name="Ward B.J."/>
            <person name="Allen A."/>
            <person name="Barry K."/>
            <person name="Falciatore A."/>
            <person name="Ferrante M."/>
            <person name="Fortunato A.E."/>
            <person name="Gloeckner G."/>
            <person name="Gruber A."/>
            <person name="Hipkin R."/>
            <person name="Janech M."/>
            <person name="Kroth P."/>
            <person name="Leese F."/>
            <person name="Lindquist E."/>
            <person name="Lyon B.R."/>
            <person name="Martin J."/>
            <person name="Mayer C."/>
            <person name="Parker M."/>
            <person name="Quesneville H."/>
            <person name="Raymond J."/>
            <person name="Uhlig C."/>
            <person name="Valentin K.U."/>
            <person name="Worden A.Z."/>
            <person name="Armbrust E.V."/>
            <person name="Bowler C."/>
            <person name="Green B."/>
            <person name="Moulton V."/>
            <person name="Van Oosterhout C."/>
            <person name="Grigoriev I."/>
        </authorList>
    </citation>
    <scope>NUCLEOTIDE SEQUENCE [LARGE SCALE GENOMIC DNA]</scope>
    <source>
        <strain evidence="7 8">CCMP1102</strain>
    </source>
</reference>
<dbReference type="GO" id="GO:0006364">
    <property type="term" value="P:rRNA processing"/>
    <property type="evidence" value="ECO:0007669"/>
    <property type="project" value="UniProtKB-ARBA"/>
</dbReference>
<keyword evidence="2 4" id="KW-0694">RNA-binding</keyword>
<dbReference type="InterPro" id="IPR006145">
    <property type="entry name" value="PsdUridine_synth_RsuA/RluA"/>
</dbReference>
<evidence type="ECO:0000256" key="2">
    <source>
        <dbReference type="ARBA" id="ARBA00022884"/>
    </source>
</evidence>
<dbReference type="InParanoid" id="A0A1E7EIS5"/>
<dbReference type="Proteomes" id="UP000095751">
    <property type="component" value="Unassembled WGS sequence"/>
</dbReference>
<dbReference type="InterPro" id="IPR002942">
    <property type="entry name" value="S4_RNA-bd"/>
</dbReference>
<protein>
    <submittedName>
        <fullName evidence="7">Pseudouridine synthase</fullName>
    </submittedName>
</protein>
<keyword evidence="8" id="KW-1185">Reference proteome</keyword>
<evidence type="ECO:0000313" key="8">
    <source>
        <dbReference type="Proteomes" id="UP000095751"/>
    </source>
</evidence>
<dbReference type="InterPro" id="IPR020103">
    <property type="entry name" value="PsdUridine_synth_cat_dom_sf"/>
</dbReference>
<dbReference type="InterPro" id="IPR000748">
    <property type="entry name" value="PsdUridine_synth_RsuA/RluB/E/F"/>
</dbReference>
<dbReference type="PROSITE" id="PS01149">
    <property type="entry name" value="PSI_RSU"/>
    <property type="match status" value="1"/>
</dbReference>
<dbReference type="GO" id="GO:0003723">
    <property type="term" value="F:RNA binding"/>
    <property type="evidence" value="ECO:0007669"/>
    <property type="project" value="UniProtKB-KW"/>
</dbReference>
<name>A0A1E7EIS5_9STRA</name>
<comment type="similarity">
    <text evidence="1">Belongs to the pseudouridine synthase RsuA family.</text>
</comment>
<sequence>MVKDTTNCIRLSKLLSHDSANLTLSRRQAERHIRDGQVTLAGKVVTIPQTLVAFDEISSFSAKNSSPLLKLKGKPVIFNPSSSITSSSSSSTDNHQHERSIKVWAVHKVSGEVVAENDPHNRPSLMERLQRSGVGKSRKGGKLHLKPIGRLDIPTEGLMLITNDGDFSREMELPSNKLHRIYRARVHGRLTSYKLDRIRKGGIEFDNVRYSAMKVAIEKPKRSNKPTSTNTWLKVTCTEGKNRQIRNVFKALGLTVTRLIRIQYGDYKLDTIPAGMAIPIPYKAVSYQKAKGQLYIPSNKNKNTGTDNKDNKKTQTATPVKWISSVQ</sequence>
<feature type="domain" description="RNA-binding S4" evidence="6">
    <location>
        <begin position="9"/>
        <end position="74"/>
    </location>
</feature>
<dbReference type="NCBIfam" id="TIGR00093">
    <property type="entry name" value="pseudouridine synthase"/>
    <property type="match status" value="1"/>
</dbReference>
<gene>
    <name evidence="7" type="ORF">FRACYDRAFT_231643</name>
</gene>
<dbReference type="Gene3D" id="3.30.2350.10">
    <property type="entry name" value="Pseudouridine synthase"/>
    <property type="match status" value="1"/>
</dbReference>
<dbReference type="InterPro" id="IPR036986">
    <property type="entry name" value="S4_RNA-bd_sf"/>
</dbReference>
<dbReference type="KEGG" id="fcy:FRACYDRAFT_231643"/>
<dbReference type="SMART" id="SM00363">
    <property type="entry name" value="S4"/>
    <property type="match status" value="1"/>
</dbReference>
<feature type="region of interest" description="Disordered" evidence="5">
    <location>
        <begin position="296"/>
        <end position="327"/>
    </location>
</feature>
<evidence type="ECO:0000256" key="5">
    <source>
        <dbReference type="SAM" id="MobiDB-lite"/>
    </source>
</evidence>
<dbReference type="CDD" id="cd00165">
    <property type="entry name" value="S4"/>
    <property type="match status" value="1"/>
</dbReference>
<dbReference type="OrthoDB" id="40822at2759"/>
<dbReference type="SUPFAM" id="SSF55174">
    <property type="entry name" value="Alpha-L RNA-binding motif"/>
    <property type="match status" value="1"/>
</dbReference>
<dbReference type="InterPro" id="IPR018496">
    <property type="entry name" value="PsdUridine_synth_RsuA/RluB_CS"/>
</dbReference>
<dbReference type="GO" id="GO:0009982">
    <property type="term" value="F:pseudouridine synthase activity"/>
    <property type="evidence" value="ECO:0007669"/>
    <property type="project" value="InterPro"/>
</dbReference>
<evidence type="ECO:0000259" key="6">
    <source>
        <dbReference type="SMART" id="SM00363"/>
    </source>
</evidence>
<dbReference type="PANTHER" id="PTHR47683">
    <property type="entry name" value="PSEUDOURIDINE SYNTHASE FAMILY PROTEIN-RELATED"/>
    <property type="match status" value="1"/>
</dbReference>
<keyword evidence="3" id="KW-0413">Isomerase</keyword>